<keyword evidence="15 18" id="KW-0460">Magnesium</keyword>
<protein>
    <recommendedName>
        <fullName evidence="7 18">ATP phosphoribosyltransferase</fullName>
        <shortName evidence="18">ATP-PRT</shortName>
        <shortName evidence="18">ATP-PRTase</shortName>
        <ecNumber evidence="6 18">2.4.2.17</ecNumber>
    </recommendedName>
</protein>
<evidence type="ECO:0000256" key="15">
    <source>
        <dbReference type="ARBA" id="ARBA00022842"/>
    </source>
</evidence>
<dbReference type="InterPro" id="IPR018198">
    <property type="entry name" value="ATP_PRibTrfase_CS"/>
</dbReference>
<comment type="caution">
    <text evidence="21">The sequence shown here is derived from an EMBL/GenBank/DDBJ whole genome shotgun (WGS) entry which is preliminary data.</text>
</comment>
<proteinExistence type="inferred from homology"/>
<dbReference type="PANTHER" id="PTHR21403:SF8">
    <property type="entry name" value="ATP PHOSPHORIBOSYLTRANSFERASE"/>
    <property type="match status" value="1"/>
</dbReference>
<dbReference type="PANTHER" id="PTHR21403">
    <property type="entry name" value="ATP PHOSPHORIBOSYLTRANSFERASE ATP-PRTASE"/>
    <property type="match status" value="1"/>
</dbReference>
<dbReference type="Gene3D" id="3.40.190.10">
    <property type="entry name" value="Periplasmic binding protein-like II"/>
    <property type="match status" value="2"/>
</dbReference>
<comment type="catalytic activity">
    <reaction evidence="1 18">
        <text>1-(5-phospho-beta-D-ribosyl)-ATP + diphosphate = 5-phospho-alpha-D-ribose 1-diphosphate + ATP</text>
        <dbReference type="Rhea" id="RHEA:18473"/>
        <dbReference type="ChEBI" id="CHEBI:30616"/>
        <dbReference type="ChEBI" id="CHEBI:33019"/>
        <dbReference type="ChEBI" id="CHEBI:58017"/>
        <dbReference type="ChEBI" id="CHEBI:73183"/>
        <dbReference type="EC" id="2.4.2.17"/>
    </reaction>
</comment>
<dbReference type="NCBIfam" id="TIGR03455">
    <property type="entry name" value="HisG_C-term"/>
    <property type="match status" value="1"/>
</dbReference>
<evidence type="ECO:0000256" key="18">
    <source>
        <dbReference type="HAMAP-Rule" id="MF_00079"/>
    </source>
</evidence>
<dbReference type="OrthoDB" id="9801867at2"/>
<dbReference type="UniPathway" id="UPA00031">
    <property type="reaction ID" value="UER00006"/>
</dbReference>
<evidence type="ECO:0000256" key="3">
    <source>
        <dbReference type="ARBA" id="ARBA00004496"/>
    </source>
</evidence>
<evidence type="ECO:0000256" key="8">
    <source>
        <dbReference type="ARBA" id="ARBA00022490"/>
    </source>
</evidence>
<keyword evidence="22" id="KW-1185">Reference proteome</keyword>
<comment type="pathway">
    <text evidence="4 18">Amino-acid biosynthesis; L-histidine biosynthesis; L-histidine from 5-phospho-alpha-D-ribose 1-diphosphate: step 1/9.</text>
</comment>
<evidence type="ECO:0000256" key="4">
    <source>
        <dbReference type="ARBA" id="ARBA00004667"/>
    </source>
</evidence>
<dbReference type="NCBIfam" id="TIGR00070">
    <property type="entry name" value="hisG"/>
    <property type="match status" value="1"/>
</dbReference>
<dbReference type="SUPFAM" id="SSF53850">
    <property type="entry name" value="Periplasmic binding protein-like II"/>
    <property type="match status" value="1"/>
</dbReference>
<dbReference type="InterPro" id="IPR015867">
    <property type="entry name" value="N-reg_PII/ATP_PRibTrfase_C"/>
</dbReference>
<accession>A0A552VAC1</accession>
<dbReference type="RefSeq" id="WP_143371536.1">
    <property type="nucleotide sequence ID" value="NZ_VJVZ01000001.1"/>
</dbReference>
<keyword evidence="11 18" id="KW-0808">Transferase</keyword>
<evidence type="ECO:0000256" key="2">
    <source>
        <dbReference type="ARBA" id="ARBA00001946"/>
    </source>
</evidence>
<evidence type="ECO:0000256" key="6">
    <source>
        <dbReference type="ARBA" id="ARBA00011946"/>
    </source>
</evidence>
<keyword evidence="16 18" id="KW-0368">Histidine biosynthesis</keyword>
<dbReference type="GO" id="GO:0000105">
    <property type="term" value="P:L-histidine biosynthetic process"/>
    <property type="evidence" value="ECO:0007669"/>
    <property type="project" value="UniProtKB-UniRule"/>
</dbReference>
<name>A0A552VAC1_9FLAO</name>
<reference evidence="21 22" key="1">
    <citation type="submission" date="2019-07" db="EMBL/GenBank/DDBJ databases">
        <title>Flavobacterium sp. nov., isolated from glacier ice.</title>
        <authorList>
            <person name="Liu Q."/>
            <person name="Xin Y.-H."/>
        </authorList>
    </citation>
    <scope>NUCLEOTIDE SEQUENCE [LARGE SCALE GENOMIC DNA]</scope>
    <source>
        <strain evidence="21 22">ZT4R6</strain>
    </source>
</reference>
<comment type="similarity">
    <text evidence="5 18">Belongs to the ATP phosphoribosyltransferase family. Long subfamily.</text>
</comment>
<dbReference type="InterPro" id="IPR020621">
    <property type="entry name" value="ATP-PRT_HisG_long"/>
</dbReference>
<gene>
    <name evidence="18" type="primary">hisG</name>
    <name evidence="21" type="ORF">FMM05_01335</name>
</gene>
<keyword evidence="14 18" id="KW-0067">ATP-binding</keyword>
<dbReference type="AlphaFoldDB" id="A0A552VAC1"/>
<comment type="function">
    <text evidence="17 18">Catalyzes the condensation of ATP and 5-phosphoribose 1-diphosphate to form N'-(5'-phosphoribosyl)-ATP (PR-ATP). Has a crucial role in the pathway because the rate of histidine biosynthesis seems to be controlled primarily by regulation of HisG enzymatic activity.</text>
</comment>
<dbReference type="EC" id="2.4.2.17" evidence="6 18"/>
<keyword evidence="9 18" id="KW-0028">Amino-acid biosynthesis</keyword>
<dbReference type="EMBL" id="VJVZ01000001">
    <property type="protein sequence ID" value="TRW27310.1"/>
    <property type="molecule type" value="Genomic_DNA"/>
</dbReference>
<dbReference type="HAMAP" id="MF_00079">
    <property type="entry name" value="HisG_Long"/>
    <property type="match status" value="1"/>
</dbReference>
<dbReference type="Gene3D" id="3.30.70.120">
    <property type="match status" value="1"/>
</dbReference>
<keyword evidence="8 18" id="KW-0963">Cytoplasm</keyword>
<dbReference type="InterPro" id="IPR001348">
    <property type="entry name" value="ATP_PRibTrfase_HisG"/>
</dbReference>
<feature type="domain" description="Histidine biosynthesis HisG C-terminal" evidence="20">
    <location>
        <begin position="210"/>
        <end position="282"/>
    </location>
</feature>
<keyword evidence="13 18" id="KW-0547">Nucleotide-binding</keyword>
<dbReference type="InterPro" id="IPR011322">
    <property type="entry name" value="N-reg_PII-like_a/b"/>
</dbReference>
<evidence type="ECO:0000256" key="10">
    <source>
        <dbReference type="ARBA" id="ARBA00022676"/>
    </source>
</evidence>
<dbReference type="GO" id="GO:0005737">
    <property type="term" value="C:cytoplasm"/>
    <property type="evidence" value="ECO:0007669"/>
    <property type="project" value="UniProtKB-SubCell"/>
</dbReference>
<dbReference type="GO" id="GO:0003879">
    <property type="term" value="F:ATP phosphoribosyltransferase activity"/>
    <property type="evidence" value="ECO:0007669"/>
    <property type="project" value="UniProtKB-UniRule"/>
</dbReference>
<evidence type="ECO:0000256" key="1">
    <source>
        <dbReference type="ARBA" id="ARBA00000915"/>
    </source>
</evidence>
<dbReference type="GO" id="GO:0005524">
    <property type="term" value="F:ATP binding"/>
    <property type="evidence" value="ECO:0007669"/>
    <property type="project" value="UniProtKB-KW"/>
</dbReference>
<evidence type="ECO:0000256" key="9">
    <source>
        <dbReference type="ARBA" id="ARBA00022605"/>
    </source>
</evidence>
<evidence type="ECO:0000256" key="5">
    <source>
        <dbReference type="ARBA" id="ARBA00007955"/>
    </source>
</evidence>
<evidence type="ECO:0000256" key="13">
    <source>
        <dbReference type="ARBA" id="ARBA00022741"/>
    </source>
</evidence>
<dbReference type="InterPro" id="IPR013115">
    <property type="entry name" value="HisG_C"/>
</dbReference>
<keyword evidence="10 18" id="KW-0328">Glycosyltransferase</keyword>
<evidence type="ECO:0000256" key="11">
    <source>
        <dbReference type="ARBA" id="ARBA00022679"/>
    </source>
</evidence>
<dbReference type="Proteomes" id="UP000320643">
    <property type="component" value="Unassembled WGS sequence"/>
</dbReference>
<dbReference type="Pfam" id="PF08029">
    <property type="entry name" value="HisG_C"/>
    <property type="match status" value="1"/>
</dbReference>
<evidence type="ECO:0000313" key="21">
    <source>
        <dbReference type="EMBL" id="TRW27310.1"/>
    </source>
</evidence>
<comment type="subcellular location">
    <subcellularLocation>
        <location evidence="3 18">Cytoplasm</location>
    </subcellularLocation>
</comment>
<evidence type="ECO:0000259" key="19">
    <source>
        <dbReference type="Pfam" id="PF01634"/>
    </source>
</evidence>
<evidence type="ECO:0000256" key="12">
    <source>
        <dbReference type="ARBA" id="ARBA00022723"/>
    </source>
</evidence>
<comment type="activity regulation">
    <text evidence="18">Feedback inhibited by histidine.</text>
</comment>
<evidence type="ECO:0000313" key="22">
    <source>
        <dbReference type="Proteomes" id="UP000320643"/>
    </source>
</evidence>
<sequence>MSTLKIAIQKNGRLSEKSLQLLKECGIKLSNGERRLKTTSSNFPIEILFLRDDDIPQYVEQGVADVGILGENEVWEKDKNVVITKKLGFANCRLSLAIPKELHYTGLSYFSQKKVATSYPGILDKFFKQNNLDVEIETIGGSVEIAPGIGLADAIFDIVSTGSTLQINGLKEVELVTNSEAVLISNPNLGAEKQEILERLLFRIQSVRNAAENKYILLNAPNESIEKISNILPGMKSPTVLPLIEPGWSSIHSVVKEDEFWDIIDQLKALGAEGILIINVEKMIL</sequence>
<organism evidence="21 22">
    <name type="scientific">Flavobacterium zepuense</name>
    <dbReference type="NCBI Taxonomy" id="2593302"/>
    <lineage>
        <taxon>Bacteria</taxon>
        <taxon>Pseudomonadati</taxon>
        <taxon>Bacteroidota</taxon>
        <taxon>Flavobacteriia</taxon>
        <taxon>Flavobacteriales</taxon>
        <taxon>Flavobacteriaceae</taxon>
        <taxon>Flavobacterium</taxon>
    </lineage>
</organism>
<dbReference type="GO" id="GO:0000287">
    <property type="term" value="F:magnesium ion binding"/>
    <property type="evidence" value="ECO:0007669"/>
    <property type="project" value="UniProtKB-UniRule"/>
</dbReference>
<evidence type="ECO:0000259" key="20">
    <source>
        <dbReference type="Pfam" id="PF08029"/>
    </source>
</evidence>
<dbReference type="PROSITE" id="PS01316">
    <property type="entry name" value="ATP_P_PHORIBOSYLTR"/>
    <property type="match status" value="1"/>
</dbReference>
<dbReference type="FunFam" id="3.40.190.10:FF:000008">
    <property type="entry name" value="ATP phosphoribosyltransferase"/>
    <property type="match status" value="1"/>
</dbReference>
<feature type="domain" description="ATP phosphoribosyltransferase catalytic" evidence="19">
    <location>
        <begin position="51"/>
        <end position="205"/>
    </location>
</feature>
<evidence type="ECO:0000256" key="16">
    <source>
        <dbReference type="ARBA" id="ARBA00023102"/>
    </source>
</evidence>
<dbReference type="InterPro" id="IPR013820">
    <property type="entry name" value="ATP_PRibTrfase_cat"/>
</dbReference>
<evidence type="ECO:0000256" key="7">
    <source>
        <dbReference type="ARBA" id="ARBA00020998"/>
    </source>
</evidence>
<dbReference type="FunFam" id="3.30.70.120:FF:000002">
    <property type="entry name" value="ATP phosphoribosyltransferase"/>
    <property type="match status" value="1"/>
</dbReference>
<evidence type="ECO:0000256" key="17">
    <source>
        <dbReference type="ARBA" id="ARBA00024861"/>
    </source>
</evidence>
<dbReference type="SUPFAM" id="SSF54913">
    <property type="entry name" value="GlnB-like"/>
    <property type="match status" value="1"/>
</dbReference>
<dbReference type="Pfam" id="PF01634">
    <property type="entry name" value="HisG"/>
    <property type="match status" value="1"/>
</dbReference>
<keyword evidence="12 18" id="KW-0479">Metal-binding</keyword>
<comment type="cofactor">
    <cofactor evidence="2 18">
        <name>Mg(2+)</name>
        <dbReference type="ChEBI" id="CHEBI:18420"/>
    </cofactor>
</comment>
<evidence type="ECO:0000256" key="14">
    <source>
        <dbReference type="ARBA" id="ARBA00022840"/>
    </source>
</evidence>